<protein>
    <submittedName>
        <fullName evidence="3">Acetyltransferase</fullName>
    </submittedName>
</protein>
<feature type="transmembrane region" description="Helical" evidence="1">
    <location>
        <begin position="214"/>
        <end position="236"/>
    </location>
</feature>
<keyword evidence="1" id="KW-0472">Membrane</keyword>
<feature type="transmembrane region" description="Helical" evidence="1">
    <location>
        <begin position="32"/>
        <end position="53"/>
    </location>
</feature>
<name>A0A426D473_9LACO</name>
<dbReference type="AlphaFoldDB" id="A0A426D473"/>
<dbReference type="RefSeq" id="WP_125073208.1">
    <property type="nucleotide sequence ID" value="NZ_QWZQ01000053.1"/>
</dbReference>
<feature type="transmembrane region" description="Helical" evidence="1">
    <location>
        <begin position="159"/>
        <end position="176"/>
    </location>
</feature>
<keyword evidence="1" id="KW-0812">Transmembrane</keyword>
<feature type="transmembrane region" description="Helical" evidence="1">
    <location>
        <begin position="309"/>
        <end position="332"/>
    </location>
</feature>
<reference evidence="3 4" key="1">
    <citation type="submission" date="2018-08" db="EMBL/GenBank/DDBJ databases">
        <title>Genome Lactobacillus garii FI11369.</title>
        <authorList>
            <person name="Diaz M."/>
            <person name="Narbad A."/>
        </authorList>
    </citation>
    <scope>NUCLEOTIDE SEQUENCE [LARGE SCALE GENOMIC DNA]</scope>
    <source>
        <strain evidence="3 4">FI11369</strain>
    </source>
</reference>
<feature type="transmembrane region" description="Helical" evidence="1">
    <location>
        <begin position="242"/>
        <end position="260"/>
    </location>
</feature>
<evidence type="ECO:0000256" key="1">
    <source>
        <dbReference type="SAM" id="Phobius"/>
    </source>
</evidence>
<sequence>MTKRIQWVDIARGIAILAVIVGHTLGPYSGGFLGSLIFAFHMPIFFVLSGYLYHPRAVRQEARNGAVNLLLPYLVTSLLILLVNWGALHVPRNGLITPHFTSTKQALLGILYGAGSDVFSPWHWQVQPIGAIWFLLSMFLAVQLFNATMQFTKRFKHVMIVRGGLVFLYALMGGILGNIVYLPWAFNAALLSQFFLFSGYVLRRYDVIQQLSSVWYVFLGFMWLVSAFQGYFALTVPVSPNLFISTLGGVAASLCIIHLSEWLTKFQGTRVVNLLEKYGRLSLIILCFHLIDLDVVGIEGWLFNEVVPLVGNWLATVIGITYRIGFATFWMVMIPKVPVLRAGFLPRKYLTKK</sequence>
<feature type="transmembrane region" description="Helical" evidence="1">
    <location>
        <begin position="65"/>
        <end position="88"/>
    </location>
</feature>
<feature type="transmembrane region" description="Helical" evidence="1">
    <location>
        <begin position="182"/>
        <end position="202"/>
    </location>
</feature>
<gene>
    <name evidence="3" type="ORF">D1831_12430</name>
</gene>
<dbReference type="Proteomes" id="UP000283633">
    <property type="component" value="Unassembled WGS sequence"/>
</dbReference>
<dbReference type="InterPro" id="IPR052734">
    <property type="entry name" value="Nod_factor_acetyltransferase"/>
</dbReference>
<feature type="transmembrane region" description="Helical" evidence="1">
    <location>
        <begin position="281"/>
        <end position="303"/>
    </location>
</feature>
<dbReference type="PANTHER" id="PTHR37312:SF1">
    <property type="entry name" value="MEMBRANE-BOUND ACYLTRANSFERASE YKRP-RELATED"/>
    <property type="match status" value="1"/>
</dbReference>
<feature type="transmembrane region" description="Helical" evidence="1">
    <location>
        <begin position="7"/>
        <end position="26"/>
    </location>
</feature>
<evidence type="ECO:0000259" key="2">
    <source>
        <dbReference type="Pfam" id="PF01757"/>
    </source>
</evidence>
<dbReference type="GO" id="GO:0016747">
    <property type="term" value="F:acyltransferase activity, transferring groups other than amino-acyl groups"/>
    <property type="evidence" value="ECO:0007669"/>
    <property type="project" value="InterPro"/>
</dbReference>
<evidence type="ECO:0000313" key="4">
    <source>
        <dbReference type="Proteomes" id="UP000283633"/>
    </source>
</evidence>
<evidence type="ECO:0000313" key="3">
    <source>
        <dbReference type="EMBL" id="RRK09477.1"/>
    </source>
</evidence>
<dbReference type="InterPro" id="IPR002656">
    <property type="entry name" value="Acyl_transf_3_dom"/>
</dbReference>
<dbReference type="EMBL" id="QWZQ01000053">
    <property type="protein sequence ID" value="RRK09477.1"/>
    <property type="molecule type" value="Genomic_DNA"/>
</dbReference>
<feature type="domain" description="Acyltransferase 3" evidence="2">
    <location>
        <begin position="6"/>
        <end position="324"/>
    </location>
</feature>
<keyword evidence="3" id="KW-0808">Transferase</keyword>
<dbReference type="Pfam" id="PF01757">
    <property type="entry name" value="Acyl_transf_3"/>
    <property type="match status" value="1"/>
</dbReference>
<keyword evidence="4" id="KW-1185">Reference proteome</keyword>
<organism evidence="3 4">
    <name type="scientific">Lactiplantibacillus garii</name>
    <dbReference type="NCBI Taxonomy" id="2306423"/>
    <lineage>
        <taxon>Bacteria</taxon>
        <taxon>Bacillati</taxon>
        <taxon>Bacillota</taxon>
        <taxon>Bacilli</taxon>
        <taxon>Lactobacillales</taxon>
        <taxon>Lactobacillaceae</taxon>
        <taxon>Lactiplantibacillus</taxon>
    </lineage>
</organism>
<keyword evidence="1" id="KW-1133">Transmembrane helix</keyword>
<comment type="caution">
    <text evidence="3">The sequence shown here is derived from an EMBL/GenBank/DDBJ whole genome shotgun (WGS) entry which is preliminary data.</text>
</comment>
<feature type="transmembrane region" description="Helical" evidence="1">
    <location>
        <begin position="129"/>
        <end position="147"/>
    </location>
</feature>
<dbReference type="PANTHER" id="PTHR37312">
    <property type="entry name" value="MEMBRANE-BOUND ACYLTRANSFERASE YKRP-RELATED"/>
    <property type="match status" value="1"/>
</dbReference>
<proteinExistence type="predicted"/>
<accession>A0A426D473</accession>
<dbReference type="OrthoDB" id="6623990at2"/>